<dbReference type="SUPFAM" id="SSF53098">
    <property type="entry name" value="Ribonuclease H-like"/>
    <property type="match status" value="1"/>
</dbReference>
<dbReference type="InterPro" id="IPR001098">
    <property type="entry name" value="DNA-dir_DNA_pol_A_palm_dom"/>
</dbReference>
<dbReference type="PANTHER" id="PTHR10133">
    <property type="entry name" value="DNA POLYMERASE I"/>
    <property type="match status" value="1"/>
</dbReference>
<dbReference type="CDD" id="cd06140">
    <property type="entry name" value="DNA_polA_I_Bacillus_like_exo"/>
    <property type="match status" value="1"/>
</dbReference>
<dbReference type="InterPro" id="IPR020045">
    <property type="entry name" value="DNA_polI_H3TH"/>
</dbReference>
<evidence type="ECO:0000256" key="10">
    <source>
        <dbReference type="ARBA" id="ARBA00049244"/>
    </source>
</evidence>
<evidence type="ECO:0000256" key="6">
    <source>
        <dbReference type="ARBA" id="ARBA00022839"/>
    </source>
</evidence>
<dbReference type="InterPro" id="IPR002298">
    <property type="entry name" value="DNA_polymerase_A"/>
</dbReference>
<evidence type="ECO:0000256" key="3">
    <source>
        <dbReference type="ARBA" id="ARBA00022695"/>
    </source>
</evidence>
<dbReference type="SUPFAM" id="SSF56672">
    <property type="entry name" value="DNA/RNA polymerases"/>
    <property type="match status" value="1"/>
</dbReference>
<evidence type="ECO:0000313" key="16">
    <source>
        <dbReference type="Proteomes" id="UP001425155"/>
    </source>
</evidence>
<dbReference type="PROSITE" id="PS00447">
    <property type="entry name" value="DNA_POLYMERASE_A"/>
    <property type="match status" value="1"/>
</dbReference>
<dbReference type="SUPFAM" id="SSF88723">
    <property type="entry name" value="PIN domain-like"/>
    <property type="match status" value="1"/>
</dbReference>
<organism evidence="15 16">
    <name type="scientific">Leifsonia stereocauli</name>
    <dbReference type="NCBI Taxonomy" id="3134136"/>
    <lineage>
        <taxon>Bacteria</taxon>
        <taxon>Bacillati</taxon>
        <taxon>Actinomycetota</taxon>
        <taxon>Actinomycetes</taxon>
        <taxon>Micrococcales</taxon>
        <taxon>Microbacteriaceae</taxon>
        <taxon>Leifsonia</taxon>
    </lineage>
</organism>
<dbReference type="GO" id="GO:0003887">
    <property type="term" value="F:DNA-directed DNA polymerase activity"/>
    <property type="evidence" value="ECO:0007669"/>
    <property type="project" value="UniProtKB-EC"/>
</dbReference>
<dbReference type="SMART" id="SM00475">
    <property type="entry name" value="53EXOc"/>
    <property type="match status" value="1"/>
</dbReference>
<keyword evidence="6 12" id="KW-0540">Nuclease</keyword>
<evidence type="ECO:0000256" key="2">
    <source>
        <dbReference type="ARBA" id="ARBA00022679"/>
    </source>
</evidence>
<comment type="similarity">
    <text evidence="1 12">Belongs to the DNA polymerase type-A family.</text>
</comment>
<dbReference type="SMART" id="SM00279">
    <property type="entry name" value="HhH2"/>
    <property type="match status" value="1"/>
</dbReference>
<dbReference type="NCBIfam" id="TIGR00593">
    <property type="entry name" value="pola"/>
    <property type="match status" value="1"/>
</dbReference>
<dbReference type="PRINTS" id="PR00868">
    <property type="entry name" value="DNAPOLI"/>
</dbReference>
<dbReference type="RefSeq" id="WP_342112506.1">
    <property type="nucleotide sequence ID" value="NZ_JBCAUN010000001.1"/>
</dbReference>
<keyword evidence="7 12" id="KW-0239">DNA-directed DNA polymerase</keyword>
<evidence type="ECO:0000256" key="5">
    <source>
        <dbReference type="ARBA" id="ARBA00022763"/>
    </source>
</evidence>
<dbReference type="Gene3D" id="1.10.150.20">
    <property type="entry name" value="5' to 3' exonuclease, C-terminal subdomain"/>
    <property type="match status" value="2"/>
</dbReference>
<gene>
    <name evidence="12 15" type="primary">polA</name>
    <name evidence="15" type="ORF">WJX64_05630</name>
</gene>
<evidence type="ECO:0000256" key="8">
    <source>
        <dbReference type="ARBA" id="ARBA00023125"/>
    </source>
</evidence>
<dbReference type="CDD" id="cd08637">
    <property type="entry name" value="DNA_pol_A_pol_I_C"/>
    <property type="match status" value="1"/>
</dbReference>
<dbReference type="InterPro" id="IPR036279">
    <property type="entry name" value="5-3_exonuclease_C_sf"/>
</dbReference>
<feature type="domain" description="DNA-directed DNA polymerase family A palm" evidence="14">
    <location>
        <begin position="649"/>
        <end position="856"/>
    </location>
</feature>
<dbReference type="Gene3D" id="1.20.1060.10">
    <property type="entry name" value="Taq DNA Polymerase, Chain T, domain 4"/>
    <property type="match status" value="1"/>
</dbReference>
<dbReference type="InterPro" id="IPR029060">
    <property type="entry name" value="PIN-like_dom_sf"/>
</dbReference>
<dbReference type="InterPro" id="IPR019760">
    <property type="entry name" value="DNA-dir_DNA_pol_A_CS"/>
</dbReference>
<dbReference type="SMART" id="SM00482">
    <property type="entry name" value="POLAc"/>
    <property type="match status" value="1"/>
</dbReference>
<dbReference type="InterPro" id="IPR054690">
    <property type="entry name" value="DNA_polI_exonuclease"/>
</dbReference>
<dbReference type="InterPro" id="IPR036397">
    <property type="entry name" value="RNaseH_sf"/>
</dbReference>
<dbReference type="EMBL" id="JBCLVG010000001">
    <property type="protein sequence ID" value="MEN1946020.1"/>
    <property type="molecule type" value="Genomic_DNA"/>
</dbReference>
<dbReference type="InterPro" id="IPR002421">
    <property type="entry name" value="5-3_exonuclease"/>
</dbReference>
<dbReference type="CDD" id="cd09898">
    <property type="entry name" value="H3TH_53EXO"/>
    <property type="match status" value="1"/>
</dbReference>
<dbReference type="Gene3D" id="3.30.420.10">
    <property type="entry name" value="Ribonuclease H-like superfamily/Ribonuclease H"/>
    <property type="match status" value="1"/>
</dbReference>
<dbReference type="Pfam" id="PF22619">
    <property type="entry name" value="DNA_polI_exo1"/>
    <property type="match status" value="1"/>
</dbReference>
<dbReference type="InterPro" id="IPR008918">
    <property type="entry name" value="HhH2"/>
</dbReference>
<evidence type="ECO:0000313" key="15">
    <source>
        <dbReference type="EMBL" id="MEN1946020.1"/>
    </source>
</evidence>
<evidence type="ECO:0000256" key="7">
    <source>
        <dbReference type="ARBA" id="ARBA00022932"/>
    </source>
</evidence>
<dbReference type="Gene3D" id="3.40.50.1010">
    <property type="entry name" value="5'-nuclease"/>
    <property type="match status" value="1"/>
</dbReference>
<comment type="caution">
    <text evidence="15">The sequence shown here is derived from an EMBL/GenBank/DDBJ whole genome shotgun (WGS) entry which is preliminary data.</text>
</comment>
<comment type="catalytic activity">
    <reaction evidence="10 12">
        <text>DNA(n) + a 2'-deoxyribonucleoside 5'-triphosphate = DNA(n+1) + diphosphate</text>
        <dbReference type="Rhea" id="RHEA:22508"/>
        <dbReference type="Rhea" id="RHEA-COMP:17339"/>
        <dbReference type="Rhea" id="RHEA-COMP:17340"/>
        <dbReference type="ChEBI" id="CHEBI:33019"/>
        <dbReference type="ChEBI" id="CHEBI:61560"/>
        <dbReference type="ChEBI" id="CHEBI:173112"/>
        <dbReference type="EC" id="2.7.7.7"/>
    </reaction>
</comment>
<dbReference type="InterPro" id="IPR018320">
    <property type="entry name" value="DNA_polymerase_1"/>
</dbReference>
<keyword evidence="2 12" id="KW-0808">Transferase</keyword>
<dbReference type="CDD" id="cd09859">
    <property type="entry name" value="PIN_53EXO"/>
    <property type="match status" value="1"/>
</dbReference>
<keyword evidence="8 12" id="KW-0238">DNA-binding</keyword>
<dbReference type="Proteomes" id="UP001425155">
    <property type="component" value="Unassembled WGS sequence"/>
</dbReference>
<keyword evidence="16" id="KW-1185">Reference proteome</keyword>
<dbReference type="Gene3D" id="3.30.70.370">
    <property type="match status" value="1"/>
</dbReference>
<accession>A0ABU9W1Z9</accession>
<sequence>MSDAEKPTLLVIDGHSLAFRAFYALPVDSFRTRDGQHTNAIHGFLSMLLLLLQNEKPTHIAVAFDISRHSFRTREYAEYKGTRGETPPEFIGQIPLLQDALAAMNIVTVEKEDYEADDILATFAKQGVEQGFHVLLVSGDRDTIQLVNENVTLLYPNSQGVSQLKRYDPAAVEERYGIRPEQYPEVAALVGETSDNLPGIPKVGEKTAVKWLGLYGSLQGILDNADEIKGVVGQNLRDNRENAVRNRRLNRLVDDVELPVGPTDLTRQKMNEDAVREIFGRLEFRTLLDRVYKLEGSGTTAGAEGAAEIAAAAPGVPATPTPRQLLDEELRAWFEKATAAHPDGLGLSVETLDGKVIGFGVASATEVLDIPWQAGRADYLPFETWLASDAPKILTDAKPQLKALKRSDLVLGGLRTDNLVAGWLLRPSLQEKNLAQLVQRYLHEVMPEADANQLVPDDSVVAGPPIQAWYTLRVAPVILGELSEGSRSVLSDIEIPVLLALVDMELRGVTVSHEQLSALSSELGEKAAGLAASAYAEIGREVNLGSPKQLQDVLFDQLGMPKTRANKTGYSTDAGALADLQESNPHPFLDLLLQHRDATKLRQIVETLDKAIDATGRIHTTYVQVGSATGRISSNDPNLQNIPVRTEEGRRIRAAVQAGSGYQTLLTADYSQIEMRIMAHLSGDPGLIEAFNSGEDLHRFVGARIFGVEPEDVTALQRTKVKAMSYGLAYGLSAFGLSKQLRIDTAQAKQLMGDYFERFGAVRAYLRQVVEQAKVDGYTETIFGRRRPFPELASPNRVLREGAERAALNSPIQGSAADIIKIAMIGIEQDVTEAELGSRMLLQVHDELIFEVVDGEWERLEKIVRGRMAGAADLLVPLEVQVGRGDDWDSAAH</sequence>
<keyword evidence="9 12" id="KW-0234">DNA repair</keyword>
<dbReference type="Pfam" id="PF01367">
    <property type="entry name" value="5_3_exonuc"/>
    <property type="match status" value="1"/>
</dbReference>
<evidence type="ECO:0000256" key="1">
    <source>
        <dbReference type="ARBA" id="ARBA00007705"/>
    </source>
</evidence>
<dbReference type="Pfam" id="PF02739">
    <property type="entry name" value="5_3_exonuc_N"/>
    <property type="match status" value="1"/>
</dbReference>
<keyword evidence="6 12" id="KW-0269">Exonuclease</keyword>
<keyword evidence="3 12" id="KW-0548">Nucleotidyltransferase</keyword>
<evidence type="ECO:0000259" key="13">
    <source>
        <dbReference type="SMART" id="SM00475"/>
    </source>
</evidence>
<keyword evidence="4 12" id="KW-0235">DNA replication</keyword>
<dbReference type="EC" id="2.7.7.7" evidence="11 12"/>
<evidence type="ECO:0000256" key="4">
    <source>
        <dbReference type="ARBA" id="ARBA00022705"/>
    </source>
</evidence>
<evidence type="ECO:0000256" key="12">
    <source>
        <dbReference type="RuleBase" id="RU004460"/>
    </source>
</evidence>
<comment type="function">
    <text evidence="12">In addition to polymerase activity, this DNA polymerase exhibits 5'-3' exonuclease activity.</text>
</comment>
<dbReference type="NCBIfam" id="NF004397">
    <property type="entry name" value="PRK05755.1"/>
    <property type="match status" value="1"/>
</dbReference>
<dbReference type="InterPro" id="IPR043502">
    <property type="entry name" value="DNA/RNA_pol_sf"/>
</dbReference>
<keyword evidence="12" id="KW-0378">Hydrolase</keyword>
<name>A0ABU9W1Z9_9MICO</name>
<evidence type="ECO:0000256" key="9">
    <source>
        <dbReference type="ARBA" id="ARBA00023204"/>
    </source>
</evidence>
<evidence type="ECO:0000256" key="11">
    <source>
        <dbReference type="NCBIfam" id="TIGR00593"/>
    </source>
</evidence>
<keyword evidence="5 12" id="KW-0227">DNA damage</keyword>
<dbReference type="SUPFAM" id="SSF47807">
    <property type="entry name" value="5' to 3' exonuclease, C-terminal subdomain"/>
    <property type="match status" value="1"/>
</dbReference>
<feature type="domain" description="5'-3' exonuclease" evidence="13">
    <location>
        <begin position="5"/>
        <end position="268"/>
    </location>
</feature>
<dbReference type="InterPro" id="IPR012337">
    <property type="entry name" value="RNaseH-like_sf"/>
</dbReference>
<dbReference type="Pfam" id="PF00476">
    <property type="entry name" value="DNA_pol_A"/>
    <property type="match status" value="1"/>
</dbReference>
<dbReference type="PANTHER" id="PTHR10133:SF27">
    <property type="entry name" value="DNA POLYMERASE NU"/>
    <property type="match status" value="1"/>
</dbReference>
<dbReference type="InterPro" id="IPR020046">
    <property type="entry name" value="5-3_exonucl_a-hlix_arch_N"/>
</dbReference>
<evidence type="ECO:0000259" key="14">
    <source>
        <dbReference type="SMART" id="SM00482"/>
    </source>
</evidence>
<proteinExistence type="inferred from homology"/>
<reference evidence="15 16" key="1">
    <citation type="submission" date="2024-03" db="EMBL/GenBank/DDBJ databases">
        <title>YIM 134122 draft genome.</title>
        <authorList>
            <person name="Zuo S."/>
            <person name="Xiong L."/>
        </authorList>
    </citation>
    <scope>NUCLEOTIDE SEQUENCE [LARGE SCALE GENOMIC DNA]</scope>
    <source>
        <strain evidence="15 16">YIM 134122</strain>
    </source>
</reference>
<protein>
    <recommendedName>
        <fullName evidence="11 12">DNA polymerase I</fullName>
        <ecNumber evidence="11 12">2.7.7.7</ecNumber>
    </recommendedName>
</protein>